<evidence type="ECO:0000313" key="3">
    <source>
        <dbReference type="Proteomes" id="UP000034705"/>
    </source>
</evidence>
<gene>
    <name evidence="2" type="ORF">UX45_C0007G0011</name>
</gene>
<comment type="caution">
    <text evidence="2">The sequence shown here is derived from an EMBL/GenBank/DDBJ whole genome shotgun (WGS) entry which is preliminary data.</text>
</comment>
<sequence>MILNRILRHHPTTREGSVKFFLVLLAFVCFTAVIIRLVQWMIPDSPIPLLLQEDGVIQTSSWEEALAKTDTALWLPEDVFGNEIFVIGIYLDGTVIAVFTKENWRTGQITFTPNTTLGEERAKYLTTNVDEVMVEEKIAYLFPMHGVLPLCEINVEGFPGVCPFSEVMLFEAGEVVVTIASDGEKMTKGEMIAMARSIASQGAQKNFVDGEGGQ</sequence>
<protein>
    <submittedName>
        <fullName evidence="2">Uncharacterized protein</fullName>
    </submittedName>
</protein>
<reference evidence="2 3" key="1">
    <citation type="journal article" date="2015" name="Nature">
        <title>rRNA introns, odd ribosomes, and small enigmatic genomes across a large radiation of phyla.</title>
        <authorList>
            <person name="Brown C.T."/>
            <person name="Hug L.A."/>
            <person name="Thomas B.C."/>
            <person name="Sharon I."/>
            <person name="Castelle C.J."/>
            <person name="Singh A."/>
            <person name="Wilkins M.J."/>
            <person name="Williams K.H."/>
            <person name="Banfield J.F."/>
        </authorList>
    </citation>
    <scope>NUCLEOTIDE SEQUENCE [LARGE SCALE GENOMIC DNA]</scope>
</reference>
<dbReference type="AlphaFoldDB" id="A0A0G1PLL3"/>
<accession>A0A0G1PLL3</accession>
<proteinExistence type="predicted"/>
<dbReference type="Proteomes" id="UP000034705">
    <property type="component" value="Unassembled WGS sequence"/>
</dbReference>
<evidence type="ECO:0000313" key="2">
    <source>
        <dbReference type="EMBL" id="KKU33684.1"/>
    </source>
</evidence>
<name>A0A0G1PLL3_9BACT</name>
<keyword evidence="1" id="KW-0812">Transmembrane</keyword>
<keyword evidence="1" id="KW-1133">Transmembrane helix</keyword>
<feature type="transmembrane region" description="Helical" evidence="1">
    <location>
        <begin position="20"/>
        <end position="42"/>
    </location>
</feature>
<evidence type="ECO:0000256" key="1">
    <source>
        <dbReference type="SAM" id="Phobius"/>
    </source>
</evidence>
<keyword evidence="1" id="KW-0472">Membrane</keyword>
<dbReference type="EMBL" id="LCMG01000007">
    <property type="protein sequence ID" value="KKU33684.1"/>
    <property type="molecule type" value="Genomic_DNA"/>
</dbReference>
<organism evidence="2 3">
    <name type="scientific">Candidatus Uhrbacteria bacterium GW2011_GWF2_46_218</name>
    <dbReference type="NCBI Taxonomy" id="1619001"/>
    <lineage>
        <taxon>Bacteria</taxon>
        <taxon>Candidatus Uhriibacteriota</taxon>
    </lineage>
</organism>